<dbReference type="InterPro" id="IPR012340">
    <property type="entry name" value="NA-bd_OB-fold"/>
</dbReference>
<dbReference type="Pfam" id="PF16921">
    <property type="entry name" value="Tex_YqgF"/>
    <property type="match status" value="1"/>
</dbReference>
<dbReference type="FunFam" id="2.40.50.140:FF:000051">
    <property type="entry name" value="RNA-binding transcriptional accessory protein"/>
    <property type="match status" value="1"/>
</dbReference>
<protein>
    <submittedName>
        <fullName evidence="4">RNA-binding transcriptional accessory protein</fullName>
    </submittedName>
</protein>
<dbReference type="GO" id="GO:0006412">
    <property type="term" value="P:translation"/>
    <property type="evidence" value="ECO:0007669"/>
    <property type="project" value="TreeGrafter"/>
</dbReference>
<dbReference type="InterPro" id="IPR023319">
    <property type="entry name" value="Tex-like_HTH_dom_sf"/>
</dbReference>
<dbReference type="PANTHER" id="PTHR10724:SF10">
    <property type="entry name" value="S1 RNA-BINDING DOMAIN-CONTAINING PROTEIN 1"/>
    <property type="match status" value="1"/>
</dbReference>
<dbReference type="InterPro" id="IPR041692">
    <property type="entry name" value="HHH_9"/>
</dbReference>
<dbReference type="FunFam" id="3.30.420.140:FF:000001">
    <property type="entry name" value="RNA-binding transcriptional accessory protein"/>
    <property type="match status" value="1"/>
</dbReference>
<dbReference type="InterPro" id="IPR044146">
    <property type="entry name" value="S1_Tex"/>
</dbReference>
<feature type="coiled-coil region" evidence="1">
    <location>
        <begin position="153"/>
        <end position="187"/>
    </location>
</feature>
<dbReference type="Gene3D" id="1.10.10.650">
    <property type="entry name" value="RuvA domain 2-like"/>
    <property type="match status" value="1"/>
</dbReference>
<sequence>MEPNLDHLLKVAKELNLTIKQVQATADLLEEGATVPFISRYRKEATGSLDEVAVAAIRDRLEQLRELDKRRESILKSIKEQEKLTPELEAQLMAAETMTALEDLYLPYKPKRRTRATIAREKGLEPLAQRLFEQESFDVAAEATQFISEEKEVKDAEEALAGARDIMAEWMNENVEARATMRQLFEKKGVFKSRVMMGKEEEGQKYKDYFEWEEAIEKAPSHRILAMRRGETEMVLMLSAQPDEEEALAKLEDMFVKGSNAASEQVRLAAKDCYKRLLKLSMETEVRLSSKKRADEEAIRVFADNLRQLLLTSPLGQKTVLALDPGFRTGCKLVVLDKQGKLLHNETIYPHTGQQKAQDAGQAVKYLVTRYEVEAVAIGNGTASRETETFVRSLGLPATVQVLMVNESGASIYSASEVARNEFPDQDITVRGAVSIGRRLMDPLAELVKIDPKSIGVGQYQHDVDQTALKHSLDDVVMSCVNAVGVEVNTASKQLLTYVSGLGPALAQNIVDYRNQNGPFKTRTELKKVPRLGDKAFEQAAGFLRLRDADNPLDASAVHPESYPIVEQMAKDLGVTVKDLMQRDELRKQIDLKKYVTEAVGLPTLQDILSELAKPGRDPRQTFEAFSFTEGVNEIKDLREGMKLPGIVTNITAFGAFVDVGVHQDGLVHVSHLSDRFVTNPHDVVKVGQKVEVTVMEVDVPRKRISLSMKGEPTTARPASNGVANKPGSNKGGGRKEKVEELNDFQAKLAMLKGKFK</sequence>
<name>A0A5C8KFD6_9BACT</name>
<gene>
    <name evidence="4" type="ORF">FVR03_01475</name>
</gene>
<dbReference type="GO" id="GO:0003729">
    <property type="term" value="F:mRNA binding"/>
    <property type="evidence" value="ECO:0007669"/>
    <property type="project" value="TreeGrafter"/>
</dbReference>
<dbReference type="InterPro" id="IPR006641">
    <property type="entry name" value="YqgF/RNaseH-like_dom"/>
</dbReference>
<evidence type="ECO:0000313" key="4">
    <source>
        <dbReference type="EMBL" id="TXK52415.1"/>
    </source>
</evidence>
<dbReference type="AlphaFoldDB" id="A0A5C8KFD6"/>
<feature type="domain" description="S1 motif" evidence="3">
    <location>
        <begin position="641"/>
        <end position="710"/>
    </location>
</feature>
<dbReference type="InterPro" id="IPR012337">
    <property type="entry name" value="RNaseH-like_sf"/>
</dbReference>
<dbReference type="Pfam" id="PF00575">
    <property type="entry name" value="S1"/>
    <property type="match status" value="1"/>
</dbReference>
<evidence type="ECO:0000259" key="3">
    <source>
        <dbReference type="PROSITE" id="PS50126"/>
    </source>
</evidence>
<dbReference type="Gene3D" id="3.30.420.140">
    <property type="entry name" value="YqgF/RNase H-like domain"/>
    <property type="match status" value="1"/>
</dbReference>
<dbReference type="SMART" id="SM00316">
    <property type="entry name" value="S1"/>
    <property type="match status" value="1"/>
</dbReference>
<dbReference type="Proteomes" id="UP000321926">
    <property type="component" value="Unassembled WGS sequence"/>
</dbReference>
<dbReference type="GO" id="GO:0005737">
    <property type="term" value="C:cytoplasm"/>
    <property type="evidence" value="ECO:0007669"/>
    <property type="project" value="UniProtKB-ARBA"/>
</dbReference>
<feature type="coiled-coil region" evidence="1">
    <location>
        <begin position="5"/>
        <end position="32"/>
    </location>
</feature>
<keyword evidence="5" id="KW-1185">Reference proteome</keyword>
<dbReference type="SMART" id="SM00732">
    <property type="entry name" value="YqgFc"/>
    <property type="match status" value="1"/>
</dbReference>
<dbReference type="SUPFAM" id="SSF158832">
    <property type="entry name" value="Tex N-terminal region-like"/>
    <property type="match status" value="1"/>
</dbReference>
<organism evidence="4 5">
    <name type="scientific">Pontibacter qinzhouensis</name>
    <dbReference type="NCBI Taxonomy" id="2603253"/>
    <lineage>
        <taxon>Bacteria</taxon>
        <taxon>Pseudomonadati</taxon>
        <taxon>Bacteroidota</taxon>
        <taxon>Cytophagia</taxon>
        <taxon>Cytophagales</taxon>
        <taxon>Hymenobacteraceae</taxon>
        <taxon>Pontibacter</taxon>
    </lineage>
</organism>
<dbReference type="InterPro" id="IPR037027">
    <property type="entry name" value="YqgF/RNaseH-like_dom_sf"/>
</dbReference>
<dbReference type="InterPro" id="IPR032639">
    <property type="entry name" value="Tex_YqgF"/>
</dbReference>
<dbReference type="InterPro" id="IPR010994">
    <property type="entry name" value="RuvA_2-like"/>
</dbReference>
<dbReference type="InterPro" id="IPR003029">
    <property type="entry name" value="S1_domain"/>
</dbReference>
<dbReference type="Gene3D" id="1.10.150.310">
    <property type="entry name" value="Tex RuvX-like domain-like"/>
    <property type="match status" value="1"/>
</dbReference>
<dbReference type="OrthoDB" id="9804714at2"/>
<dbReference type="SUPFAM" id="SSF53098">
    <property type="entry name" value="Ribonuclease H-like"/>
    <property type="match status" value="1"/>
</dbReference>
<dbReference type="PROSITE" id="PS50126">
    <property type="entry name" value="S1"/>
    <property type="match status" value="1"/>
</dbReference>
<dbReference type="GO" id="GO:0006139">
    <property type="term" value="P:nucleobase-containing compound metabolic process"/>
    <property type="evidence" value="ECO:0007669"/>
    <property type="project" value="InterPro"/>
</dbReference>
<dbReference type="SUPFAM" id="SSF47781">
    <property type="entry name" value="RuvA domain 2-like"/>
    <property type="match status" value="2"/>
</dbReference>
<dbReference type="Pfam" id="PF17674">
    <property type="entry name" value="HHH_9"/>
    <property type="match status" value="1"/>
</dbReference>
<dbReference type="RefSeq" id="WP_147919987.1">
    <property type="nucleotide sequence ID" value="NZ_VRTY01000003.1"/>
</dbReference>
<dbReference type="FunFam" id="1.10.10.650:FF:000001">
    <property type="entry name" value="S1 RNA-binding domain 1"/>
    <property type="match status" value="1"/>
</dbReference>
<evidence type="ECO:0000256" key="1">
    <source>
        <dbReference type="SAM" id="Coils"/>
    </source>
</evidence>
<dbReference type="Gene3D" id="1.10.3500.10">
    <property type="entry name" value="Tex N-terminal region-like"/>
    <property type="match status" value="1"/>
</dbReference>
<feature type="region of interest" description="Disordered" evidence="2">
    <location>
        <begin position="708"/>
        <end position="737"/>
    </location>
</feature>
<dbReference type="InterPro" id="IPR018974">
    <property type="entry name" value="Tex-like_N"/>
</dbReference>
<dbReference type="InterPro" id="IPR050437">
    <property type="entry name" value="Ribos_protein_bS1-like"/>
</dbReference>
<dbReference type="PANTHER" id="PTHR10724">
    <property type="entry name" value="30S RIBOSOMAL PROTEIN S1"/>
    <property type="match status" value="1"/>
</dbReference>
<dbReference type="InterPro" id="IPR055179">
    <property type="entry name" value="Tex-like_central_region"/>
</dbReference>
<dbReference type="Pfam" id="PF09371">
    <property type="entry name" value="Tex_N"/>
    <property type="match status" value="1"/>
</dbReference>
<dbReference type="Gene3D" id="2.40.50.140">
    <property type="entry name" value="Nucleic acid-binding proteins"/>
    <property type="match status" value="1"/>
</dbReference>
<reference evidence="4 5" key="1">
    <citation type="submission" date="2019-08" db="EMBL/GenBank/DDBJ databases">
        <authorList>
            <person name="Shi S."/>
        </authorList>
    </citation>
    <scope>NUCLEOTIDE SEQUENCE [LARGE SCALE GENOMIC DNA]</scope>
    <source>
        <strain evidence="4 5">GY10130</strain>
    </source>
</reference>
<dbReference type="InterPro" id="IPR023323">
    <property type="entry name" value="Tex-like_dom_sf"/>
</dbReference>
<evidence type="ECO:0000256" key="2">
    <source>
        <dbReference type="SAM" id="MobiDB-lite"/>
    </source>
</evidence>
<proteinExistence type="predicted"/>
<dbReference type="EMBL" id="VRTY01000003">
    <property type="protein sequence ID" value="TXK52415.1"/>
    <property type="molecule type" value="Genomic_DNA"/>
</dbReference>
<dbReference type="Pfam" id="PF22706">
    <property type="entry name" value="Tex_central_region"/>
    <property type="match status" value="1"/>
</dbReference>
<dbReference type="GO" id="GO:0003735">
    <property type="term" value="F:structural constituent of ribosome"/>
    <property type="evidence" value="ECO:0007669"/>
    <property type="project" value="TreeGrafter"/>
</dbReference>
<dbReference type="CDD" id="cd05685">
    <property type="entry name" value="S1_Tex"/>
    <property type="match status" value="1"/>
</dbReference>
<dbReference type="Pfam" id="PF12836">
    <property type="entry name" value="HHH_3"/>
    <property type="match status" value="1"/>
</dbReference>
<accession>A0A5C8KFD6</accession>
<evidence type="ECO:0000313" key="5">
    <source>
        <dbReference type="Proteomes" id="UP000321926"/>
    </source>
</evidence>
<dbReference type="FunFam" id="1.10.150.310:FF:000001">
    <property type="entry name" value="RNA-binding transcriptional accessory protein"/>
    <property type="match status" value="1"/>
</dbReference>
<keyword evidence="1" id="KW-0175">Coiled coil</keyword>
<dbReference type="SUPFAM" id="SSF50249">
    <property type="entry name" value="Nucleic acid-binding proteins"/>
    <property type="match status" value="1"/>
</dbReference>
<comment type="caution">
    <text evidence="4">The sequence shown here is derived from an EMBL/GenBank/DDBJ whole genome shotgun (WGS) entry which is preliminary data.</text>
</comment>